<protein>
    <submittedName>
        <fullName evidence="1">Uncharacterized protein LOC8268590 isoform X2</fullName>
    </submittedName>
</protein>
<evidence type="ECO:0000313" key="1">
    <source>
        <dbReference type="EMBL" id="MBW98857.1"/>
    </source>
</evidence>
<dbReference type="EMBL" id="GGEC01018374">
    <property type="protein sequence ID" value="MBW98857.1"/>
    <property type="molecule type" value="Transcribed_RNA"/>
</dbReference>
<sequence>MEEGTLYLQLHKLSAVNSREDIDRILTTLWRTRRTGLSSLEKAQFQSLLNLTSLPQLDPVLACLRSLVRKCVHDNFTGDDLLKLFPPDLSLDLQSILGLLLQQHQNQWKEELSKEKTLPRTSVSYQVKTNVPPSFTSVPPAEISSFWPCQDNPGGYFNGIGTSTSINADTAGVNFAPFAIQHDVGALDNVANLPCLKSMTWTMENCNSAPADRLAIISLKLQDHTKSPSREMEVKFQLNRDTLEAMVRSMTYINEQLSSMAVNSSVPPQKKQKQ</sequence>
<dbReference type="PANTHER" id="PTHR15663:SF6">
    <property type="entry name" value="COMM DOMAIN-CONTAINING PROTEIN-RELATED"/>
    <property type="match status" value="1"/>
</dbReference>
<dbReference type="PANTHER" id="PTHR15663">
    <property type="entry name" value="COMM DOMAIN-CONTAINING PROTEIN 9"/>
    <property type="match status" value="1"/>
</dbReference>
<reference evidence="1" key="1">
    <citation type="submission" date="2018-02" db="EMBL/GenBank/DDBJ databases">
        <title>Rhizophora mucronata_Transcriptome.</title>
        <authorList>
            <person name="Meera S.P."/>
            <person name="Sreeshan A."/>
            <person name="Augustine A."/>
        </authorList>
    </citation>
    <scope>NUCLEOTIDE SEQUENCE</scope>
    <source>
        <tissue evidence="1">Leaf</tissue>
    </source>
</reference>
<organism evidence="1">
    <name type="scientific">Rhizophora mucronata</name>
    <name type="common">Asiatic mangrove</name>
    <dbReference type="NCBI Taxonomy" id="61149"/>
    <lineage>
        <taxon>Eukaryota</taxon>
        <taxon>Viridiplantae</taxon>
        <taxon>Streptophyta</taxon>
        <taxon>Embryophyta</taxon>
        <taxon>Tracheophyta</taxon>
        <taxon>Spermatophyta</taxon>
        <taxon>Magnoliopsida</taxon>
        <taxon>eudicotyledons</taxon>
        <taxon>Gunneridae</taxon>
        <taxon>Pentapetalae</taxon>
        <taxon>rosids</taxon>
        <taxon>fabids</taxon>
        <taxon>Malpighiales</taxon>
        <taxon>Rhizophoraceae</taxon>
        <taxon>Rhizophora</taxon>
    </lineage>
</organism>
<dbReference type="InterPro" id="IPR037360">
    <property type="entry name" value="COMMD9"/>
</dbReference>
<name>A0A2P2JZG5_RHIMU</name>
<accession>A0A2P2JZG5</accession>
<dbReference type="AlphaFoldDB" id="A0A2P2JZG5"/>
<proteinExistence type="predicted"/>